<dbReference type="EMBL" id="UOFP01000081">
    <property type="protein sequence ID" value="VAW85099.1"/>
    <property type="molecule type" value="Genomic_DNA"/>
</dbReference>
<sequence length="208" mass="22702">MDGVIEPVFVVFEVVEQIDNSLAEGMGRRTAVQQQKERAGYRNLDRMIEQKLSQGKKPQIALICGKTSMVLQDVFSALNDAKPNYKLVEHRVNLSSKKGIINAFAQLNKEPLDGIAIIRGGGPGLEIFDDVEIAEASLKLKPVLITAIGHAQDDTLLQQIADKKFATPTALGNYLREMVEGGGETAVSNTKQPNKNQTSMTPATWIAI</sequence>
<organism evidence="3">
    <name type="scientific">hydrothermal vent metagenome</name>
    <dbReference type="NCBI Taxonomy" id="652676"/>
    <lineage>
        <taxon>unclassified sequences</taxon>
        <taxon>metagenomes</taxon>
        <taxon>ecological metagenomes</taxon>
    </lineage>
</organism>
<evidence type="ECO:0000259" key="2">
    <source>
        <dbReference type="Pfam" id="PF02601"/>
    </source>
</evidence>
<dbReference type="GO" id="GO:0006308">
    <property type="term" value="P:DNA catabolic process"/>
    <property type="evidence" value="ECO:0007669"/>
    <property type="project" value="InterPro"/>
</dbReference>
<name>A0A3B0ZFN6_9ZZZZ</name>
<dbReference type="InterPro" id="IPR003753">
    <property type="entry name" value="Exonuc_VII_L"/>
</dbReference>
<dbReference type="AlphaFoldDB" id="A0A3B0ZFN6"/>
<feature type="compositionally biased region" description="Polar residues" evidence="1">
    <location>
        <begin position="186"/>
        <end position="202"/>
    </location>
</feature>
<protein>
    <recommendedName>
        <fullName evidence="2">Exonuclease VII large subunit C-terminal domain-containing protein</fullName>
    </recommendedName>
</protein>
<dbReference type="PANTHER" id="PTHR30008:SF0">
    <property type="entry name" value="EXODEOXYRIBONUCLEASE 7 LARGE SUBUNIT"/>
    <property type="match status" value="1"/>
</dbReference>
<gene>
    <name evidence="3" type="ORF">MNBD_GAMMA18-1175</name>
</gene>
<dbReference type="Pfam" id="PF02601">
    <property type="entry name" value="Exonuc_VII_L"/>
    <property type="match status" value="1"/>
</dbReference>
<evidence type="ECO:0000313" key="3">
    <source>
        <dbReference type="EMBL" id="VAW85099.1"/>
    </source>
</evidence>
<evidence type="ECO:0000256" key="1">
    <source>
        <dbReference type="SAM" id="MobiDB-lite"/>
    </source>
</evidence>
<feature type="region of interest" description="Disordered" evidence="1">
    <location>
        <begin position="184"/>
        <end position="208"/>
    </location>
</feature>
<accession>A0A3B0ZFN6</accession>
<dbReference type="GO" id="GO:0008855">
    <property type="term" value="F:exodeoxyribonuclease VII activity"/>
    <property type="evidence" value="ECO:0007669"/>
    <property type="project" value="InterPro"/>
</dbReference>
<proteinExistence type="predicted"/>
<reference evidence="3" key="1">
    <citation type="submission" date="2018-06" db="EMBL/GenBank/DDBJ databases">
        <authorList>
            <person name="Zhirakovskaya E."/>
        </authorList>
    </citation>
    <scope>NUCLEOTIDE SEQUENCE</scope>
</reference>
<feature type="non-terminal residue" evidence="3">
    <location>
        <position position="208"/>
    </location>
</feature>
<feature type="domain" description="Exonuclease VII large subunit C-terminal" evidence="2">
    <location>
        <begin position="59"/>
        <end position="174"/>
    </location>
</feature>
<dbReference type="GO" id="GO:0009318">
    <property type="term" value="C:exodeoxyribonuclease VII complex"/>
    <property type="evidence" value="ECO:0007669"/>
    <property type="project" value="InterPro"/>
</dbReference>
<dbReference type="PANTHER" id="PTHR30008">
    <property type="entry name" value="EXODEOXYRIBONUCLEASE 7 LARGE SUBUNIT"/>
    <property type="match status" value="1"/>
</dbReference>
<dbReference type="InterPro" id="IPR020579">
    <property type="entry name" value="Exonuc_VII_lsu_C"/>
</dbReference>